<feature type="domain" description="NACHT" evidence="2">
    <location>
        <begin position="51"/>
        <end position="201"/>
    </location>
</feature>
<protein>
    <recommendedName>
        <fullName evidence="2">NACHT domain-containing protein</fullName>
    </recommendedName>
</protein>
<keyword evidence="4" id="KW-1185">Reference proteome</keyword>
<reference evidence="3" key="1">
    <citation type="submission" date="2023-03" db="EMBL/GenBank/DDBJ databases">
        <title>Massive genome expansion in bonnet fungi (Mycena s.s.) driven by repeated elements and novel gene families across ecological guilds.</title>
        <authorList>
            <consortium name="Lawrence Berkeley National Laboratory"/>
            <person name="Harder C.B."/>
            <person name="Miyauchi S."/>
            <person name="Viragh M."/>
            <person name="Kuo A."/>
            <person name="Thoen E."/>
            <person name="Andreopoulos B."/>
            <person name="Lu D."/>
            <person name="Skrede I."/>
            <person name="Drula E."/>
            <person name="Henrissat B."/>
            <person name="Morin E."/>
            <person name="Kohler A."/>
            <person name="Barry K."/>
            <person name="LaButti K."/>
            <person name="Morin E."/>
            <person name="Salamov A."/>
            <person name="Lipzen A."/>
            <person name="Mereny Z."/>
            <person name="Hegedus B."/>
            <person name="Baldrian P."/>
            <person name="Stursova M."/>
            <person name="Weitz H."/>
            <person name="Taylor A."/>
            <person name="Grigoriev I.V."/>
            <person name="Nagy L.G."/>
            <person name="Martin F."/>
            <person name="Kauserud H."/>
        </authorList>
    </citation>
    <scope>NUCLEOTIDE SEQUENCE</scope>
    <source>
        <strain evidence="3">9284</strain>
    </source>
</reference>
<evidence type="ECO:0000256" key="1">
    <source>
        <dbReference type="ARBA" id="ARBA00022737"/>
    </source>
</evidence>
<keyword evidence="1" id="KW-0677">Repeat</keyword>
<dbReference type="EMBL" id="JARKIF010000037">
    <property type="protein sequence ID" value="KAJ7609940.1"/>
    <property type="molecule type" value="Genomic_DNA"/>
</dbReference>
<dbReference type="InterPro" id="IPR027417">
    <property type="entry name" value="P-loop_NTPase"/>
</dbReference>
<evidence type="ECO:0000313" key="4">
    <source>
        <dbReference type="Proteomes" id="UP001221142"/>
    </source>
</evidence>
<dbReference type="InterPro" id="IPR056884">
    <property type="entry name" value="NPHP3-like_N"/>
</dbReference>
<dbReference type="PANTHER" id="PTHR10039:SF17">
    <property type="entry name" value="FUNGAL STAND N-TERMINAL GOODBYE DOMAIN-CONTAINING PROTEIN-RELATED"/>
    <property type="match status" value="1"/>
</dbReference>
<dbReference type="SUPFAM" id="SSF52540">
    <property type="entry name" value="P-loop containing nucleoside triphosphate hydrolases"/>
    <property type="match status" value="1"/>
</dbReference>
<accession>A0AAD7B4R3</accession>
<comment type="caution">
    <text evidence="3">The sequence shown here is derived from an EMBL/GenBank/DDBJ whole genome shotgun (WGS) entry which is preliminary data.</text>
</comment>
<dbReference type="AlphaFoldDB" id="A0AAD7B4R3"/>
<sequence>MGEEQKVLDEIPRADAGYRCVDELKSEFLHGTRQKLFKELNQWLDDPGPRPVYFLSGGAGLGKSSIAHQLCTRLDNSTDGPRLGASFFFVRGSGDLESTRLFFSSLAHQLASSQPSLCSHIIGAAHEYLKGGSRQQMKHTFEGLFRRPFQGTVVTLPRPIVLVIDGLDECKDRELIPNLLELLLELPTILPGIRVFLTSRPEPYIQSVLTSASALLSISHRSLNDTVDKWNGDVRLYLEQTVPRIGLYGHFVRDNPDQLERLIKRAAGVFIFARVAVRFLDTYRDQPDHQEQFTLLLSDGGTGLSALDALYLQILSSAFPPQDWNIPLRAARLRSFLVLLTLSYDRQPPEVLALFQLESPISKAHIISMTDRLRSVLLINSSGNIVPLHATFTEFLFDRHRCVNSLYHVDPAAGNALLTSACLAAFTFPIISEYLSADEGTPIRQYIRYSKRNWDVHLKDAEFNARLKGDLIHFVENDVPVYMRVVPAWWSKSASRSLERWFAVSQLLLVSLFYSRKG</sequence>
<dbReference type="Gene3D" id="3.40.50.300">
    <property type="entry name" value="P-loop containing nucleotide triphosphate hydrolases"/>
    <property type="match status" value="1"/>
</dbReference>
<dbReference type="PANTHER" id="PTHR10039">
    <property type="entry name" value="AMELOGENIN"/>
    <property type="match status" value="1"/>
</dbReference>
<dbReference type="InterPro" id="IPR007111">
    <property type="entry name" value="NACHT_NTPase"/>
</dbReference>
<evidence type="ECO:0000313" key="3">
    <source>
        <dbReference type="EMBL" id="KAJ7609940.1"/>
    </source>
</evidence>
<proteinExistence type="predicted"/>
<name>A0AAD7B4R3_9AGAR</name>
<dbReference type="Proteomes" id="UP001221142">
    <property type="component" value="Unassembled WGS sequence"/>
</dbReference>
<gene>
    <name evidence="3" type="ORF">FB45DRAFT_761681</name>
</gene>
<organism evidence="3 4">
    <name type="scientific">Roridomyces roridus</name>
    <dbReference type="NCBI Taxonomy" id="1738132"/>
    <lineage>
        <taxon>Eukaryota</taxon>
        <taxon>Fungi</taxon>
        <taxon>Dikarya</taxon>
        <taxon>Basidiomycota</taxon>
        <taxon>Agaricomycotina</taxon>
        <taxon>Agaricomycetes</taxon>
        <taxon>Agaricomycetidae</taxon>
        <taxon>Agaricales</taxon>
        <taxon>Marasmiineae</taxon>
        <taxon>Mycenaceae</taxon>
        <taxon>Roridomyces</taxon>
    </lineage>
</organism>
<dbReference type="Pfam" id="PF24883">
    <property type="entry name" value="NPHP3_N"/>
    <property type="match status" value="1"/>
</dbReference>
<dbReference type="PROSITE" id="PS50837">
    <property type="entry name" value="NACHT"/>
    <property type="match status" value="1"/>
</dbReference>
<evidence type="ECO:0000259" key="2">
    <source>
        <dbReference type="PROSITE" id="PS50837"/>
    </source>
</evidence>